<proteinExistence type="predicted"/>
<keyword evidence="1" id="KW-0472">Membrane</keyword>
<name>A0A1Q2CS64_9ACTN</name>
<protein>
    <submittedName>
        <fullName evidence="2">Uncharacterized protein</fullName>
    </submittedName>
</protein>
<evidence type="ECO:0000313" key="2">
    <source>
        <dbReference type="EMBL" id="AQP48978.1"/>
    </source>
</evidence>
<keyword evidence="3" id="KW-1185">Reference proteome</keyword>
<dbReference type="KEGG" id="tes:BW730_17235"/>
<evidence type="ECO:0000256" key="1">
    <source>
        <dbReference type="SAM" id="Phobius"/>
    </source>
</evidence>
<feature type="transmembrane region" description="Helical" evidence="1">
    <location>
        <begin position="20"/>
        <end position="48"/>
    </location>
</feature>
<accession>A0A1Q2CS64</accession>
<organism evidence="2 3">
    <name type="scientific">Tessaracoccus aquimaris</name>
    <dbReference type="NCBI Taxonomy" id="1332264"/>
    <lineage>
        <taxon>Bacteria</taxon>
        <taxon>Bacillati</taxon>
        <taxon>Actinomycetota</taxon>
        <taxon>Actinomycetes</taxon>
        <taxon>Propionibacteriales</taxon>
        <taxon>Propionibacteriaceae</taxon>
        <taxon>Tessaracoccus</taxon>
    </lineage>
</organism>
<dbReference type="EMBL" id="CP019606">
    <property type="protein sequence ID" value="AQP48978.1"/>
    <property type="molecule type" value="Genomic_DNA"/>
</dbReference>
<dbReference type="STRING" id="1332264.BW730_17235"/>
<reference evidence="3" key="1">
    <citation type="submission" date="2017-02" db="EMBL/GenBank/DDBJ databases">
        <title>Tessaracoccus aquaemaris sp. nov., isolated from the intestine of a Korean rockfish, Sebastes schlegelii, in a marine aquaculture pond.</title>
        <authorList>
            <person name="Tak E.J."/>
            <person name="Bae J.-W."/>
        </authorList>
    </citation>
    <scope>NUCLEOTIDE SEQUENCE [LARGE SCALE GENOMIC DNA]</scope>
    <source>
        <strain evidence="3">NSG39</strain>
    </source>
</reference>
<dbReference type="Proteomes" id="UP000188145">
    <property type="component" value="Chromosome"/>
</dbReference>
<sequence>MAREASVSEPSYRHSIKRRFAVLFSPLRLVLWIAALCWCAVLNLALYIPDPEGMAWAGPVSIVPVYALLAWTLVTDARHRRAERQADRARLDWGPRLGRGTELHHLKPGRRIRADGPGKRARESLRRPRERLAILLAVHL</sequence>
<feature type="transmembrane region" description="Helical" evidence="1">
    <location>
        <begin position="54"/>
        <end position="74"/>
    </location>
</feature>
<gene>
    <name evidence="2" type="ORF">BW730_17235</name>
</gene>
<keyword evidence="1" id="KW-1133">Transmembrane helix</keyword>
<evidence type="ECO:0000313" key="3">
    <source>
        <dbReference type="Proteomes" id="UP000188145"/>
    </source>
</evidence>
<keyword evidence="1" id="KW-0812">Transmembrane</keyword>
<dbReference type="AlphaFoldDB" id="A0A1Q2CS64"/>